<evidence type="ECO:0000256" key="1">
    <source>
        <dbReference type="SAM" id="Phobius"/>
    </source>
</evidence>
<evidence type="ECO:0000313" key="3">
    <source>
        <dbReference type="Proteomes" id="UP001177023"/>
    </source>
</evidence>
<keyword evidence="3" id="KW-1185">Reference proteome</keyword>
<sequence>MILNGVRYIFAADPVNTESLAIMYFVTGMLALACNLFNIYIFYSLHRKQRKYQIFIAIELAEVVNSVYRPASYQRYWDDHFKRRLLLAVAVVQITSVVLAGLSAFFDPYINSTQHCPAAATVSSTYAAVHFLFQILSYLVSFVTLAAVYLTSKENDATILADLMT</sequence>
<reference evidence="2" key="1">
    <citation type="submission" date="2023-06" db="EMBL/GenBank/DDBJ databases">
        <authorList>
            <person name="Delattre M."/>
        </authorList>
    </citation>
    <scope>NUCLEOTIDE SEQUENCE</scope>
    <source>
        <strain evidence="2">AF72</strain>
    </source>
</reference>
<feature type="transmembrane region" description="Helical" evidence="1">
    <location>
        <begin position="126"/>
        <end position="150"/>
    </location>
</feature>
<keyword evidence="1" id="KW-0812">Transmembrane</keyword>
<dbReference type="AlphaFoldDB" id="A0AA36DFX7"/>
<feature type="transmembrane region" description="Helical" evidence="1">
    <location>
        <begin position="20"/>
        <end position="43"/>
    </location>
</feature>
<keyword evidence="1" id="KW-0472">Membrane</keyword>
<accession>A0AA36DFX7</accession>
<comment type="caution">
    <text evidence="2">The sequence shown here is derived from an EMBL/GenBank/DDBJ whole genome shotgun (WGS) entry which is preliminary data.</text>
</comment>
<name>A0AA36DFX7_9BILA</name>
<evidence type="ECO:0000313" key="2">
    <source>
        <dbReference type="EMBL" id="CAJ0586487.1"/>
    </source>
</evidence>
<feature type="transmembrane region" description="Helical" evidence="1">
    <location>
        <begin position="85"/>
        <end position="106"/>
    </location>
</feature>
<protein>
    <submittedName>
        <fullName evidence="2">Uncharacterized protein</fullName>
    </submittedName>
</protein>
<organism evidence="2 3">
    <name type="scientific">Mesorhabditis spiculigera</name>
    <dbReference type="NCBI Taxonomy" id="96644"/>
    <lineage>
        <taxon>Eukaryota</taxon>
        <taxon>Metazoa</taxon>
        <taxon>Ecdysozoa</taxon>
        <taxon>Nematoda</taxon>
        <taxon>Chromadorea</taxon>
        <taxon>Rhabditida</taxon>
        <taxon>Rhabditina</taxon>
        <taxon>Rhabditomorpha</taxon>
        <taxon>Rhabditoidea</taxon>
        <taxon>Rhabditidae</taxon>
        <taxon>Mesorhabditinae</taxon>
        <taxon>Mesorhabditis</taxon>
    </lineage>
</organism>
<gene>
    <name evidence="2" type="ORF">MSPICULIGERA_LOCUS24492</name>
</gene>
<dbReference type="Proteomes" id="UP001177023">
    <property type="component" value="Unassembled WGS sequence"/>
</dbReference>
<proteinExistence type="predicted"/>
<feature type="non-terminal residue" evidence="2">
    <location>
        <position position="1"/>
    </location>
</feature>
<dbReference type="EMBL" id="CATQJA010002708">
    <property type="protein sequence ID" value="CAJ0586487.1"/>
    <property type="molecule type" value="Genomic_DNA"/>
</dbReference>
<keyword evidence="1" id="KW-1133">Transmembrane helix</keyword>
<dbReference type="PROSITE" id="PS51257">
    <property type="entry name" value="PROKAR_LIPOPROTEIN"/>
    <property type="match status" value="1"/>
</dbReference>